<dbReference type="Proteomes" id="UP001548713">
    <property type="component" value="Unassembled WGS sequence"/>
</dbReference>
<dbReference type="RefSeq" id="WP_353983053.1">
    <property type="nucleotide sequence ID" value="NZ_JBEWLY010000008.1"/>
</dbReference>
<sequence>MSGVLLSKHPGRARQMIFAAALLSPWLLFFSANGHERESLQDRAGSLAESVPKELTHGPYPTGVLKSVPSFQPESAWQVHIERRLIIRVAPRALLPAPQDVVAVMPQRPAMPRFTERKIGKCLPVSGILGVEPSGASSLVLHMRDRRLISAELAKSCLSRSFYSGFYLSRSPDGMVCVNRDTLHSRSGTACKLSRIRRLVPDED</sequence>
<keyword evidence="2" id="KW-1185">Reference proteome</keyword>
<accession>A0ABV2CYX3</accession>
<evidence type="ECO:0000313" key="1">
    <source>
        <dbReference type="EMBL" id="MET1754609.1"/>
    </source>
</evidence>
<evidence type="ECO:0000313" key="2">
    <source>
        <dbReference type="Proteomes" id="UP001548713"/>
    </source>
</evidence>
<gene>
    <name evidence="1" type="ORF">ABVV53_03925</name>
</gene>
<dbReference type="EMBL" id="JBEWLY010000008">
    <property type="protein sequence ID" value="MET1754609.1"/>
    <property type="molecule type" value="Genomic_DNA"/>
</dbReference>
<comment type="caution">
    <text evidence="1">The sequence shown here is derived from an EMBL/GenBank/DDBJ whole genome shotgun (WGS) entry which is preliminary data.</text>
</comment>
<reference evidence="1 2" key="1">
    <citation type="submission" date="2024-07" db="EMBL/GenBank/DDBJ databases">
        <title>Novosphingobium kalidii RD2P27.</title>
        <authorList>
            <person name="Sun J.-Q."/>
        </authorList>
    </citation>
    <scope>NUCLEOTIDE SEQUENCE [LARGE SCALE GENOMIC DNA]</scope>
    <source>
        <strain evidence="1 2">RD2P27</strain>
    </source>
</reference>
<protein>
    <submittedName>
        <fullName evidence="1">Uncharacterized protein</fullName>
    </submittedName>
</protein>
<proteinExistence type="predicted"/>
<organism evidence="1 2">
    <name type="scientific">Novosphingobium kalidii</name>
    <dbReference type="NCBI Taxonomy" id="3230299"/>
    <lineage>
        <taxon>Bacteria</taxon>
        <taxon>Pseudomonadati</taxon>
        <taxon>Pseudomonadota</taxon>
        <taxon>Alphaproteobacteria</taxon>
        <taxon>Sphingomonadales</taxon>
        <taxon>Sphingomonadaceae</taxon>
        <taxon>Novosphingobium</taxon>
    </lineage>
</organism>
<name>A0ABV2CYX3_9SPHN</name>